<accession>A0AAE0VM10</accession>
<dbReference type="PROSITE" id="PS50041">
    <property type="entry name" value="C_TYPE_LECTIN_2"/>
    <property type="match status" value="1"/>
</dbReference>
<sequence length="79" mass="8905">MVSKAKSLRYPLIGFWTAGNDIIADGNWVWAPDNEPMKFAPWGPGEPNEFGKEDCAGLLNFLDFYLNDADCNSISFFHM</sequence>
<reference evidence="2" key="2">
    <citation type="journal article" date="2021" name="Genome Biol. Evol.">
        <title>Developing a high-quality reference genome for a parasitic bivalve with doubly uniparental inheritance (Bivalvia: Unionida).</title>
        <authorList>
            <person name="Smith C.H."/>
        </authorList>
    </citation>
    <scope>NUCLEOTIDE SEQUENCE</scope>
    <source>
        <strain evidence="2">CHS0354</strain>
        <tissue evidence="2">Mantle</tissue>
    </source>
</reference>
<feature type="domain" description="C-type lectin" evidence="1">
    <location>
        <begin position="15"/>
        <end position="72"/>
    </location>
</feature>
<evidence type="ECO:0000313" key="2">
    <source>
        <dbReference type="EMBL" id="KAK3581655.1"/>
    </source>
</evidence>
<dbReference type="SUPFAM" id="SSF56436">
    <property type="entry name" value="C-type lectin-like"/>
    <property type="match status" value="1"/>
</dbReference>
<proteinExistence type="predicted"/>
<organism evidence="2 3">
    <name type="scientific">Potamilus streckersoni</name>
    <dbReference type="NCBI Taxonomy" id="2493646"/>
    <lineage>
        <taxon>Eukaryota</taxon>
        <taxon>Metazoa</taxon>
        <taxon>Spiralia</taxon>
        <taxon>Lophotrochozoa</taxon>
        <taxon>Mollusca</taxon>
        <taxon>Bivalvia</taxon>
        <taxon>Autobranchia</taxon>
        <taxon>Heteroconchia</taxon>
        <taxon>Palaeoheterodonta</taxon>
        <taxon>Unionida</taxon>
        <taxon>Unionoidea</taxon>
        <taxon>Unionidae</taxon>
        <taxon>Ambleminae</taxon>
        <taxon>Lampsilini</taxon>
        <taxon>Potamilus</taxon>
    </lineage>
</organism>
<reference evidence="2" key="3">
    <citation type="submission" date="2023-05" db="EMBL/GenBank/DDBJ databases">
        <authorList>
            <person name="Smith C.H."/>
        </authorList>
    </citation>
    <scope>NUCLEOTIDE SEQUENCE</scope>
    <source>
        <strain evidence="2">CHS0354</strain>
        <tissue evidence="2">Mantle</tissue>
    </source>
</reference>
<keyword evidence="3" id="KW-1185">Reference proteome</keyword>
<evidence type="ECO:0000259" key="1">
    <source>
        <dbReference type="PROSITE" id="PS50041"/>
    </source>
</evidence>
<comment type="caution">
    <text evidence="2">The sequence shown here is derived from an EMBL/GenBank/DDBJ whole genome shotgun (WGS) entry which is preliminary data.</text>
</comment>
<gene>
    <name evidence="2" type="ORF">CHS0354_033413</name>
</gene>
<dbReference type="Gene3D" id="3.10.100.10">
    <property type="entry name" value="Mannose-Binding Protein A, subunit A"/>
    <property type="match status" value="1"/>
</dbReference>
<dbReference type="AlphaFoldDB" id="A0AAE0VM10"/>
<dbReference type="EMBL" id="JAEAOA010001956">
    <property type="protein sequence ID" value="KAK3581655.1"/>
    <property type="molecule type" value="Genomic_DNA"/>
</dbReference>
<dbReference type="InterPro" id="IPR016186">
    <property type="entry name" value="C-type_lectin-like/link_sf"/>
</dbReference>
<reference evidence="2" key="1">
    <citation type="journal article" date="2021" name="Genome Biol. Evol.">
        <title>A High-Quality Reference Genome for a Parasitic Bivalve with Doubly Uniparental Inheritance (Bivalvia: Unionida).</title>
        <authorList>
            <person name="Smith C.H."/>
        </authorList>
    </citation>
    <scope>NUCLEOTIDE SEQUENCE</scope>
    <source>
        <strain evidence="2">CHS0354</strain>
    </source>
</reference>
<name>A0AAE0VM10_9BIVA</name>
<evidence type="ECO:0000313" key="3">
    <source>
        <dbReference type="Proteomes" id="UP001195483"/>
    </source>
</evidence>
<protein>
    <recommendedName>
        <fullName evidence="1">C-type lectin domain-containing protein</fullName>
    </recommendedName>
</protein>
<dbReference type="Proteomes" id="UP001195483">
    <property type="component" value="Unassembled WGS sequence"/>
</dbReference>
<dbReference type="CDD" id="cd00037">
    <property type="entry name" value="CLECT"/>
    <property type="match status" value="1"/>
</dbReference>
<dbReference type="InterPro" id="IPR001304">
    <property type="entry name" value="C-type_lectin-like"/>
</dbReference>
<dbReference type="InterPro" id="IPR016187">
    <property type="entry name" value="CTDL_fold"/>
</dbReference>